<dbReference type="PROSITE" id="PS00198">
    <property type="entry name" value="4FE4S_FER_1"/>
    <property type="match status" value="1"/>
</dbReference>
<evidence type="ECO:0000256" key="5">
    <source>
        <dbReference type="SAM" id="MobiDB-lite"/>
    </source>
</evidence>
<dbReference type="SUPFAM" id="SSF46548">
    <property type="entry name" value="alpha-helical ferredoxin"/>
    <property type="match status" value="1"/>
</dbReference>
<keyword evidence="4" id="KW-0411">Iron-sulfur</keyword>
<keyword evidence="2" id="KW-0479">Metal-binding</keyword>
<evidence type="ECO:0000256" key="2">
    <source>
        <dbReference type="ARBA" id="ARBA00022723"/>
    </source>
</evidence>
<dbReference type="Pfam" id="PF02036">
    <property type="entry name" value="SCP2"/>
    <property type="match status" value="1"/>
</dbReference>
<feature type="domain" description="4Fe-4S ferredoxin-type" evidence="6">
    <location>
        <begin position="182"/>
        <end position="211"/>
    </location>
</feature>
<dbReference type="InterPro" id="IPR036527">
    <property type="entry name" value="SCP2_sterol-bd_dom_sf"/>
</dbReference>
<evidence type="ECO:0000256" key="3">
    <source>
        <dbReference type="ARBA" id="ARBA00023004"/>
    </source>
</evidence>
<dbReference type="InterPro" id="IPR017900">
    <property type="entry name" value="4Fe4S_Fe_S_CS"/>
</dbReference>
<feature type="region of interest" description="Disordered" evidence="5">
    <location>
        <begin position="1"/>
        <end position="25"/>
    </location>
</feature>
<dbReference type="Proteomes" id="UP000632063">
    <property type="component" value="Unassembled WGS sequence"/>
</dbReference>
<evidence type="ECO:0000256" key="4">
    <source>
        <dbReference type="ARBA" id="ARBA00023014"/>
    </source>
</evidence>
<evidence type="ECO:0000313" key="8">
    <source>
        <dbReference type="Proteomes" id="UP000632063"/>
    </source>
</evidence>
<reference evidence="7 8" key="2">
    <citation type="journal article" date="2021" name="Int. J. Syst. Evol. Microbiol.">
        <title>Roseibium litorale sp. nov., isolated from a tidal flat sediment and proposal for the reclassification of Labrenzia polysiphoniae as Roseibium polysiphoniae comb. nov.</title>
        <authorList>
            <person name="Liu Y."/>
            <person name="Pei T."/>
            <person name="Du J."/>
            <person name="Chao M."/>
            <person name="Deng M.R."/>
            <person name="Zhu H."/>
        </authorList>
    </citation>
    <scope>NUCLEOTIDE SEQUENCE [LARGE SCALE GENOMIC DNA]</scope>
    <source>
        <strain evidence="7 8">4C16A</strain>
    </source>
</reference>
<sequence length="443" mass="49561">MRLEEHPTVVKVRSKQETRKKQEKPLSASWLKDLAKRHGAADAGLVEISRPSLTGEASYIREVFPRTRTLLSICGRMNREPVRSPVRSVANQEFHAVYDELNEVARHIVAELAEHGIASCNAVSAFPMEAQLPGRIWKVAHKPIAVAAGLGHMGLHRSVIHPQFGSFILLDTVLIGEDADSSDHPIEYNPCLECKLCVAACPVGALKPDGAFDFMTCFTHNYREFLGNFNDFVDAVVESKSMTDYRKRFSDGETTSMWQSLSFKPGYKAAYCLAVCPAGEDAINPFLEDRPGYVKEVLKPLQDKKETLYVLPGSDAEGYARNRFPHKAQKRVRRSISLASIETFLVSLPLSFQRGRAKGLNATFQFTFTGPEEITAAVKIANQKIEVRRGPAEEADVRITADAKTWLKVMNRQYSMINAIVLRKIRVKGDMRLFRAFGRCFPG</sequence>
<reference evidence="8" key="1">
    <citation type="submission" date="2020-09" db="EMBL/GenBank/DDBJ databases">
        <title>The genome sequence of strain Labrenzia suaedae 4C16A.</title>
        <authorList>
            <person name="Liu Y."/>
        </authorList>
    </citation>
    <scope>NUCLEOTIDE SEQUENCE [LARGE SCALE GENOMIC DNA]</scope>
    <source>
        <strain evidence="8">4C16A</strain>
    </source>
</reference>
<evidence type="ECO:0000313" key="7">
    <source>
        <dbReference type="EMBL" id="MBD8893972.1"/>
    </source>
</evidence>
<dbReference type="InterPro" id="IPR004453">
    <property type="entry name" value="QueG"/>
</dbReference>
<feature type="compositionally biased region" description="Basic and acidic residues" evidence="5">
    <location>
        <begin position="1"/>
        <end position="24"/>
    </location>
</feature>
<dbReference type="Gene3D" id="3.30.1050.10">
    <property type="entry name" value="SCP2 sterol-binding domain"/>
    <property type="match status" value="1"/>
</dbReference>
<keyword evidence="3" id="KW-0408">Iron</keyword>
<keyword evidence="8" id="KW-1185">Reference proteome</keyword>
<evidence type="ECO:0000259" key="6">
    <source>
        <dbReference type="PROSITE" id="PS51379"/>
    </source>
</evidence>
<dbReference type="EMBL" id="JACYXI010000018">
    <property type="protein sequence ID" value="MBD8893972.1"/>
    <property type="molecule type" value="Genomic_DNA"/>
</dbReference>
<dbReference type="InterPro" id="IPR003033">
    <property type="entry name" value="SCP2_sterol-bd_dom"/>
</dbReference>
<organism evidence="7 8">
    <name type="scientific">Roseibium litorale</name>
    <dbReference type="NCBI Taxonomy" id="2803841"/>
    <lineage>
        <taxon>Bacteria</taxon>
        <taxon>Pseudomonadati</taxon>
        <taxon>Pseudomonadota</taxon>
        <taxon>Alphaproteobacteria</taxon>
        <taxon>Hyphomicrobiales</taxon>
        <taxon>Stappiaceae</taxon>
        <taxon>Roseibium</taxon>
    </lineage>
</organism>
<dbReference type="PROSITE" id="PS51379">
    <property type="entry name" value="4FE4S_FER_2"/>
    <property type="match status" value="1"/>
</dbReference>
<evidence type="ECO:0000256" key="1">
    <source>
        <dbReference type="ARBA" id="ARBA00022485"/>
    </source>
</evidence>
<protein>
    <submittedName>
        <fullName evidence="7">SCP2 sterol-binding domain-containing protein</fullName>
    </submittedName>
</protein>
<proteinExistence type="predicted"/>
<comment type="caution">
    <text evidence="7">The sequence shown here is derived from an EMBL/GenBank/DDBJ whole genome shotgun (WGS) entry which is preliminary data.</text>
</comment>
<dbReference type="PANTHER" id="PTHR30002:SF4">
    <property type="entry name" value="EPOXYQUEUOSINE REDUCTASE"/>
    <property type="match status" value="1"/>
</dbReference>
<dbReference type="InterPro" id="IPR017896">
    <property type="entry name" value="4Fe4S_Fe-S-bd"/>
</dbReference>
<dbReference type="SUPFAM" id="SSF55718">
    <property type="entry name" value="SCP-like"/>
    <property type="match status" value="1"/>
</dbReference>
<accession>A0ABR9CSW6</accession>
<gene>
    <name evidence="7" type="ORF">IG616_20695</name>
</gene>
<name>A0ABR9CSW6_9HYPH</name>
<dbReference type="PANTHER" id="PTHR30002">
    <property type="entry name" value="EPOXYQUEUOSINE REDUCTASE"/>
    <property type="match status" value="1"/>
</dbReference>
<dbReference type="RefSeq" id="WP_192150470.1">
    <property type="nucleotide sequence ID" value="NZ_JACYXI010000018.1"/>
</dbReference>
<keyword evidence="1" id="KW-0004">4Fe-4S</keyword>